<sequence>MGIRLLLKEILKNEGYEIEEATTGKEAIDQISVNSFDLMILDYKLPIMDGTEVLEKLEKDNVEIPAIVMSGLVENIASEAMKSKLVKSVIAKPFNINEFVEKVHDIVRNQGKMK</sequence>
<reference evidence="4 5" key="1">
    <citation type="submission" date="2015-07" db="EMBL/GenBank/DDBJ databases">
        <title>High-quality draft genome sequence of Oceanobacillus caeni HM6, a bacillus isolated from a human feces.</title>
        <authorList>
            <person name="Kumar J."/>
            <person name="Verma M.K."/>
            <person name="Pandey R."/>
            <person name="Bhambi M."/>
            <person name="Chauhan N."/>
        </authorList>
    </citation>
    <scope>NUCLEOTIDE SEQUENCE [LARGE SCALE GENOMIC DNA]</scope>
    <source>
        <strain evidence="4 5">HM6</strain>
    </source>
</reference>
<dbReference type="CDD" id="cd00156">
    <property type="entry name" value="REC"/>
    <property type="match status" value="1"/>
</dbReference>
<dbReference type="PROSITE" id="PS50110">
    <property type="entry name" value="RESPONSE_REGULATORY"/>
    <property type="match status" value="1"/>
</dbReference>
<dbReference type="InterPro" id="IPR050595">
    <property type="entry name" value="Bact_response_regulator"/>
</dbReference>
<dbReference type="InterPro" id="IPR011006">
    <property type="entry name" value="CheY-like_superfamily"/>
</dbReference>
<evidence type="ECO:0000313" key="4">
    <source>
        <dbReference type="EMBL" id="KPH76216.1"/>
    </source>
</evidence>
<accession>A0ABR5MKE1</accession>
<evidence type="ECO:0000256" key="2">
    <source>
        <dbReference type="PROSITE-ProRule" id="PRU00169"/>
    </source>
</evidence>
<evidence type="ECO:0000256" key="1">
    <source>
        <dbReference type="ARBA" id="ARBA00022553"/>
    </source>
</evidence>
<dbReference type="Proteomes" id="UP000037854">
    <property type="component" value="Unassembled WGS sequence"/>
</dbReference>
<dbReference type="PANTHER" id="PTHR44591:SF3">
    <property type="entry name" value="RESPONSE REGULATORY DOMAIN-CONTAINING PROTEIN"/>
    <property type="match status" value="1"/>
</dbReference>
<dbReference type="InterPro" id="IPR001789">
    <property type="entry name" value="Sig_transdc_resp-reg_receiver"/>
</dbReference>
<dbReference type="Pfam" id="PF00072">
    <property type="entry name" value="Response_reg"/>
    <property type="match status" value="1"/>
</dbReference>
<dbReference type="SMART" id="SM00448">
    <property type="entry name" value="REC"/>
    <property type="match status" value="1"/>
</dbReference>
<dbReference type="PANTHER" id="PTHR44591">
    <property type="entry name" value="STRESS RESPONSE REGULATOR PROTEIN 1"/>
    <property type="match status" value="1"/>
</dbReference>
<protein>
    <submittedName>
        <fullName evidence="4">Stage 0 sporulation protein F</fullName>
    </submittedName>
</protein>
<dbReference type="EMBL" id="LGTK01000017">
    <property type="protein sequence ID" value="KPH76216.1"/>
    <property type="molecule type" value="Genomic_DNA"/>
</dbReference>
<comment type="caution">
    <text evidence="4">The sequence shown here is derived from an EMBL/GenBank/DDBJ whole genome shotgun (WGS) entry which is preliminary data.</text>
</comment>
<feature type="modified residue" description="4-aspartylphosphate" evidence="2">
    <location>
        <position position="42"/>
    </location>
</feature>
<name>A0ABR5MKE1_9BACI</name>
<feature type="domain" description="Response regulatory" evidence="3">
    <location>
        <begin position="1"/>
        <end position="107"/>
    </location>
</feature>
<keyword evidence="5" id="KW-1185">Reference proteome</keyword>
<dbReference type="Gene3D" id="3.40.50.2300">
    <property type="match status" value="1"/>
</dbReference>
<gene>
    <name evidence="4" type="ORF">AFL42_07005</name>
</gene>
<keyword evidence="1 2" id="KW-0597">Phosphoprotein</keyword>
<organism evidence="4 5">
    <name type="scientific">Oceanobacillus caeni</name>
    <dbReference type="NCBI Taxonomy" id="405946"/>
    <lineage>
        <taxon>Bacteria</taxon>
        <taxon>Bacillati</taxon>
        <taxon>Bacillota</taxon>
        <taxon>Bacilli</taxon>
        <taxon>Bacillales</taxon>
        <taxon>Bacillaceae</taxon>
        <taxon>Oceanobacillus</taxon>
    </lineage>
</organism>
<evidence type="ECO:0000259" key="3">
    <source>
        <dbReference type="PROSITE" id="PS50110"/>
    </source>
</evidence>
<evidence type="ECO:0000313" key="5">
    <source>
        <dbReference type="Proteomes" id="UP000037854"/>
    </source>
</evidence>
<dbReference type="SUPFAM" id="SSF52172">
    <property type="entry name" value="CheY-like"/>
    <property type="match status" value="1"/>
</dbReference>
<proteinExistence type="predicted"/>